<keyword evidence="3" id="KW-1185">Reference proteome</keyword>
<comment type="caution">
    <text evidence="2">The sequence shown here is derived from an EMBL/GenBank/DDBJ whole genome shotgun (WGS) entry which is preliminary data.</text>
</comment>
<dbReference type="AlphaFoldDB" id="A0A3N4PA91"/>
<evidence type="ECO:0000313" key="2">
    <source>
        <dbReference type="EMBL" id="RPE05562.1"/>
    </source>
</evidence>
<evidence type="ECO:0000256" key="1">
    <source>
        <dbReference type="SAM" id="Phobius"/>
    </source>
</evidence>
<evidence type="ECO:0000313" key="3">
    <source>
        <dbReference type="Proteomes" id="UP000278351"/>
    </source>
</evidence>
<accession>A0A3N4PA91</accession>
<gene>
    <name evidence="2" type="ORF">EGT74_24575</name>
</gene>
<keyword evidence="1" id="KW-0472">Membrane</keyword>
<protein>
    <submittedName>
        <fullName evidence="2">Uncharacterized protein</fullName>
    </submittedName>
</protein>
<name>A0A3N4PA91_9BACT</name>
<dbReference type="Proteomes" id="UP000278351">
    <property type="component" value="Unassembled WGS sequence"/>
</dbReference>
<organism evidence="2 3">
    <name type="scientific">Chitinophaga lutea</name>
    <dbReference type="NCBI Taxonomy" id="2488634"/>
    <lineage>
        <taxon>Bacteria</taxon>
        <taxon>Pseudomonadati</taxon>
        <taxon>Bacteroidota</taxon>
        <taxon>Chitinophagia</taxon>
        <taxon>Chitinophagales</taxon>
        <taxon>Chitinophagaceae</taxon>
        <taxon>Chitinophaga</taxon>
    </lineage>
</organism>
<feature type="transmembrane region" description="Helical" evidence="1">
    <location>
        <begin position="14"/>
        <end position="35"/>
    </location>
</feature>
<sequence>MGAKMTTSMDIKNIRLNIIQVAVVVVQTVAVVMYVGRQSGKIDSVNESTARIERNQEREAADNKIWKAKIEADLADLKVRTALLEARINTMVK</sequence>
<dbReference type="EMBL" id="RPDH01000003">
    <property type="protein sequence ID" value="RPE05562.1"/>
    <property type="molecule type" value="Genomic_DNA"/>
</dbReference>
<reference evidence="2 3" key="1">
    <citation type="submission" date="2018-11" db="EMBL/GenBank/DDBJ databases">
        <title>Chitinophaga lutea sp.nov., isolate from arsenic contaminated soil.</title>
        <authorList>
            <person name="Zong Y."/>
        </authorList>
    </citation>
    <scope>NUCLEOTIDE SEQUENCE [LARGE SCALE GENOMIC DNA]</scope>
    <source>
        <strain evidence="2 3">ZY74</strain>
    </source>
</reference>
<keyword evidence="1" id="KW-1133">Transmembrane helix</keyword>
<proteinExistence type="predicted"/>
<keyword evidence="1" id="KW-0812">Transmembrane</keyword>